<dbReference type="GeneID" id="78274443"/>
<sequence length="96" mass="10973">MNIKVNYQELHQAGQSLASQALEYESMIQRINQHMLSTSSIWSGSDNDAFIEHVQALQPELKKLVYVIQSYSDVLKTCASSYEQLQQNRLAQARNL</sequence>
<dbReference type="AlphaFoldDB" id="A0A1U7NQP0"/>
<comment type="caution">
    <text evidence="1">The sequence shown here is derived from an EMBL/GenBank/DDBJ whole genome shotgun (WGS) entry which is preliminary data.</text>
</comment>
<dbReference type="Pfam" id="PF06013">
    <property type="entry name" value="WXG100"/>
    <property type="match status" value="1"/>
</dbReference>
<gene>
    <name evidence="1" type="ORF">BO225_00540</name>
</gene>
<dbReference type="OrthoDB" id="1768896at2"/>
<dbReference type="SUPFAM" id="SSF140453">
    <property type="entry name" value="EsxAB dimer-like"/>
    <property type="match status" value="1"/>
</dbReference>
<dbReference type="EMBL" id="MPKA01000021">
    <property type="protein sequence ID" value="OLU47953.1"/>
    <property type="molecule type" value="Genomic_DNA"/>
</dbReference>
<proteinExistence type="predicted"/>
<protein>
    <recommendedName>
        <fullName evidence="3">ESAT-6-like protein</fullName>
    </recommendedName>
</protein>
<evidence type="ECO:0000313" key="1">
    <source>
        <dbReference type="EMBL" id="OLU47953.1"/>
    </source>
</evidence>
<name>A0A1U7NQP0_9FIRM</name>
<dbReference type="InterPro" id="IPR036689">
    <property type="entry name" value="ESAT-6-like_sf"/>
</dbReference>
<evidence type="ECO:0000313" key="2">
    <source>
        <dbReference type="Proteomes" id="UP000186705"/>
    </source>
</evidence>
<dbReference type="Gene3D" id="1.10.287.1060">
    <property type="entry name" value="ESAT-6-like"/>
    <property type="match status" value="1"/>
</dbReference>
<dbReference type="RefSeq" id="WP_076340355.1">
    <property type="nucleotide sequence ID" value="NZ_CAJTMI010000007.1"/>
</dbReference>
<reference evidence="1 2" key="1">
    <citation type="submission" date="2016-11" db="EMBL/GenBank/DDBJ databases">
        <title>Description of two novel members of the family Erysipelotrichaceae: Ileibacterium lipovorans gen. nov., sp. nov. and Dubosiella newyorkensis, gen. nov., sp. nov.</title>
        <authorList>
            <person name="Cox L.M."/>
            <person name="Sohn J."/>
            <person name="Tyrrell K.L."/>
            <person name="Citron D.M."/>
            <person name="Lawson P.A."/>
            <person name="Patel N.B."/>
            <person name="Iizumi T."/>
            <person name="Perez-Perez G.I."/>
            <person name="Goldstein E.J."/>
            <person name="Blaser M.J."/>
        </authorList>
    </citation>
    <scope>NUCLEOTIDE SEQUENCE [LARGE SCALE GENOMIC DNA]</scope>
    <source>
        <strain evidence="1 2">NYU-BL-A4</strain>
    </source>
</reference>
<dbReference type="STRING" id="1862672.BO225_00540"/>
<organism evidence="1 2">
    <name type="scientific">Dubosiella newyorkensis</name>
    <dbReference type="NCBI Taxonomy" id="1862672"/>
    <lineage>
        <taxon>Bacteria</taxon>
        <taxon>Bacillati</taxon>
        <taxon>Bacillota</taxon>
        <taxon>Erysipelotrichia</taxon>
        <taxon>Erysipelotrichales</taxon>
        <taxon>Erysipelotrichaceae</taxon>
        <taxon>Dubosiella</taxon>
    </lineage>
</organism>
<evidence type="ECO:0008006" key="3">
    <source>
        <dbReference type="Google" id="ProtNLM"/>
    </source>
</evidence>
<dbReference type="InterPro" id="IPR010310">
    <property type="entry name" value="T7SS_ESAT-6-like"/>
</dbReference>
<accession>A0A1U7NQP0</accession>
<keyword evidence="2" id="KW-1185">Reference proteome</keyword>
<dbReference type="Proteomes" id="UP000186705">
    <property type="component" value="Unassembled WGS sequence"/>
</dbReference>